<evidence type="ECO:0000259" key="3">
    <source>
        <dbReference type="PROSITE" id="PS51786"/>
    </source>
</evidence>
<keyword evidence="1 2" id="KW-0645">Protease</keyword>
<dbReference type="AlphaFoldDB" id="A0A370DTU3"/>
<feature type="active site" evidence="2">
    <location>
        <position position="651"/>
    </location>
</feature>
<accession>A0A370DTU3</accession>
<dbReference type="GO" id="GO:0030163">
    <property type="term" value="P:protein catabolic process"/>
    <property type="evidence" value="ECO:0007669"/>
    <property type="project" value="InterPro"/>
</dbReference>
<dbReference type="Gene3D" id="3.40.50.300">
    <property type="entry name" value="P-loop containing nucleotide triphosphate hydrolases"/>
    <property type="match status" value="2"/>
</dbReference>
<dbReference type="Gene3D" id="1.10.8.60">
    <property type="match status" value="1"/>
</dbReference>
<gene>
    <name evidence="4" type="ORF">DIZ78_04020</name>
</gene>
<dbReference type="EC" id="3.4.21.53" evidence="2"/>
<dbReference type="InterPro" id="IPR046843">
    <property type="entry name" value="LonB_AAA-LID"/>
</dbReference>
<dbReference type="Gene3D" id="3.30.230.10">
    <property type="match status" value="1"/>
</dbReference>
<keyword evidence="2" id="KW-0720">Serine protease</keyword>
<name>A0A370DTU3_9GAMM</name>
<dbReference type="GO" id="GO:0006508">
    <property type="term" value="P:proteolysis"/>
    <property type="evidence" value="ECO:0007669"/>
    <property type="project" value="UniProtKB-KW"/>
</dbReference>
<reference evidence="4 5" key="1">
    <citation type="journal article" date="2018" name="ISME J.">
        <title>Endosymbiont genomes yield clues of tubeworm success.</title>
        <authorList>
            <person name="Li Y."/>
            <person name="Liles M.R."/>
            <person name="Halanych K.M."/>
        </authorList>
    </citation>
    <scope>NUCLEOTIDE SEQUENCE [LARGE SCALE GENOMIC DNA]</scope>
    <source>
        <strain evidence="4">A1462</strain>
    </source>
</reference>
<dbReference type="InterPro" id="IPR008269">
    <property type="entry name" value="Lon_proteolytic"/>
</dbReference>
<feature type="domain" description="Lon proteolytic" evidence="3">
    <location>
        <begin position="561"/>
        <end position="756"/>
    </location>
</feature>
<dbReference type="GO" id="GO:0005524">
    <property type="term" value="F:ATP binding"/>
    <property type="evidence" value="ECO:0007669"/>
    <property type="project" value="InterPro"/>
</dbReference>
<evidence type="ECO:0000256" key="1">
    <source>
        <dbReference type="ARBA" id="ARBA00022670"/>
    </source>
</evidence>
<dbReference type="GO" id="GO:0004176">
    <property type="term" value="F:ATP-dependent peptidase activity"/>
    <property type="evidence" value="ECO:0007669"/>
    <property type="project" value="UniProtKB-UniRule"/>
</dbReference>
<dbReference type="Proteomes" id="UP000254771">
    <property type="component" value="Unassembled WGS sequence"/>
</dbReference>
<evidence type="ECO:0000313" key="5">
    <source>
        <dbReference type="Proteomes" id="UP000254771"/>
    </source>
</evidence>
<dbReference type="InterPro" id="IPR014721">
    <property type="entry name" value="Ribsml_uS5_D2-typ_fold_subgr"/>
</dbReference>
<comment type="catalytic activity">
    <reaction evidence="2">
        <text>Hydrolysis of proteins in presence of ATP.</text>
        <dbReference type="EC" id="3.4.21.53"/>
    </reaction>
</comment>
<keyword evidence="2" id="KW-0378">Hydrolase</keyword>
<dbReference type="InterPro" id="IPR041699">
    <property type="entry name" value="AAA_32"/>
</dbReference>
<evidence type="ECO:0000313" key="4">
    <source>
        <dbReference type="EMBL" id="RDH87723.1"/>
    </source>
</evidence>
<dbReference type="InterPro" id="IPR020568">
    <property type="entry name" value="Ribosomal_Su5_D2-typ_SF"/>
</dbReference>
<dbReference type="InterPro" id="IPR027065">
    <property type="entry name" value="Lon_Prtase"/>
</dbReference>
<dbReference type="PROSITE" id="PS51786">
    <property type="entry name" value="LON_PROTEOLYTIC"/>
    <property type="match status" value="1"/>
</dbReference>
<dbReference type="PRINTS" id="PR00830">
    <property type="entry name" value="ENDOLAPTASE"/>
</dbReference>
<dbReference type="SUPFAM" id="SSF54211">
    <property type="entry name" value="Ribosomal protein S5 domain 2-like"/>
    <property type="match status" value="1"/>
</dbReference>
<dbReference type="InterPro" id="IPR046844">
    <property type="entry name" value="Lon-like_helical"/>
</dbReference>
<dbReference type="Pfam" id="PF05362">
    <property type="entry name" value="Lon_C"/>
    <property type="match status" value="1"/>
</dbReference>
<proteinExistence type="inferred from homology"/>
<dbReference type="PANTHER" id="PTHR10046">
    <property type="entry name" value="ATP DEPENDENT LON PROTEASE FAMILY MEMBER"/>
    <property type="match status" value="1"/>
</dbReference>
<comment type="caution">
    <text evidence="4">The sequence shown here is derived from an EMBL/GenBank/DDBJ whole genome shotgun (WGS) entry which is preliminary data.</text>
</comment>
<dbReference type="Pfam" id="PF20436">
    <property type="entry name" value="LonB_AAA-LID"/>
    <property type="match status" value="1"/>
</dbReference>
<evidence type="ECO:0000256" key="2">
    <source>
        <dbReference type="PROSITE-ProRule" id="PRU01122"/>
    </source>
</evidence>
<protein>
    <recommendedName>
        <fullName evidence="2">endopeptidase La</fullName>
        <ecNumber evidence="2">3.4.21.53</ecNumber>
    </recommendedName>
</protein>
<comment type="similarity">
    <text evidence="2">Belongs to the peptidase S16 family.</text>
</comment>
<dbReference type="Pfam" id="PF13654">
    <property type="entry name" value="AAA_32"/>
    <property type="match status" value="1"/>
</dbReference>
<dbReference type="EMBL" id="QFXE01000005">
    <property type="protein sequence ID" value="RDH87723.1"/>
    <property type="molecule type" value="Genomic_DNA"/>
</dbReference>
<sequence>MDIKSLDASLLYHACDLGGLDFSTTETLEILPEIIGQERVLESLRFGVGIPHEGYNLYVMGSTGVGRHRVVTDTLNRLSQPAGKRSLDWCYVANFDDPNQPQTLCLPPGMGRMLRQDMEILVGDLLGAIPTALQSKEFRHRAEEITASLQEQEEKIAADFGDRTREQGIALLHSPNGYSLVPLKDDKILSAEAFRELPEEQRSEIESKIEAFHRELRDTLGQIPLWQREMRVRYKALEQEVAELVVNRLVGELTRKYVEQAELVSYLDQVRSDVLDNLERFRNNEDEAGNLIEADDPRFTRYRINLLVDNRDGPAVPIIYESNPTYQNLLGRVEHRARMGTLATDFTLIKPGALHRANDGFLVLDAEKLLSNGFAWDALKRTLNSREVRIEPLERQLSMLSTITLEPDPIPIDLKVVLIGDRQIYHLLKAYDSDFGTLFKVVADFSESLPRESGNDEMFARLIGTLQRQEGLHPVTKTAVQRLIEEAARNAGNGEKLSLHIGSLLDLLKESDYRAEALDSESIGAEHVQWAIQQQLHRVSQYCELMQQEILNGTLMIDTDGIQLGRVNGLAVVQVGDHAFGLPNRISATARIGSGEVIDIEREVDQGGPIHSKGVFILAAYLNRRYARYQPLSVAATLVFEQTYGEVEGDSASAGELCALLSVLGDIPIRQSLAITGSVNQHGEMQPIGGVCEKIEGFFDICDKRGLDGTQGVIIPETNVRDLMLKRTVVEAAEAGQFHVYAVKHVEQALELLTGLPAGVADDQGIYSEETLNGKVQARLAEWFALRLSLSGHTIGE</sequence>
<feature type="active site" evidence="2">
    <location>
        <position position="694"/>
    </location>
</feature>
<keyword evidence="5" id="KW-1185">Reference proteome</keyword>
<dbReference type="GO" id="GO:0004252">
    <property type="term" value="F:serine-type endopeptidase activity"/>
    <property type="evidence" value="ECO:0007669"/>
    <property type="project" value="UniProtKB-UniRule"/>
</dbReference>
<organism evidence="4 5">
    <name type="scientific">endosymbiont of Escarpia spicata</name>
    <dbReference type="NCBI Taxonomy" id="2200908"/>
    <lineage>
        <taxon>Bacteria</taxon>
        <taxon>Pseudomonadati</taxon>
        <taxon>Pseudomonadota</taxon>
        <taxon>Gammaproteobacteria</taxon>
        <taxon>sulfur-oxidizing symbionts</taxon>
    </lineage>
</organism>
<dbReference type="InterPro" id="IPR027417">
    <property type="entry name" value="P-loop_NTPase"/>
</dbReference>
<dbReference type="Pfam" id="PF20437">
    <property type="entry name" value="LonC_helical"/>
    <property type="match status" value="1"/>
</dbReference>